<dbReference type="NCBIfam" id="NF008312">
    <property type="entry name" value="PRK11100.1"/>
    <property type="match status" value="1"/>
</dbReference>
<gene>
    <name evidence="10" type="primary">creC</name>
    <name evidence="10" type="ORF">KDX31_02385</name>
</gene>
<reference evidence="10" key="1">
    <citation type="submission" date="2021-04" db="EMBL/GenBank/DDBJ databases">
        <title>Oceanospirillales bacteria with DddD are important DMSP degraders in coastal seawater.</title>
        <authorList>
            <person name="Liu J."/>
        </authorList>
    </citation>
    <scope>NUCLEOTIDE SEQUENCE</scope>
    <source>
        <strain evidence="10">GY6</strain>
    </source>
</reference>
<dbReference type="CDD" id="cd00082">
    <property type="entry name" value="HisKA"/>
    <property type="match status" value="1"/>
</dbReference>
<keyword evidence="6 10" id="KW-0418">Kinase</keyword>
<feature type="transmembrane region" description="Helical" evidence="8">
    <location>
        <begin position="6"/>
        <end position="26"/>
    </location>
</feature>
<dbReference type="SUPFAM" id="SSF55874">
    <property type="entry name" value="ATPase domain of HSP90 chaperone/DNA topoisomerase II/histidine kinase"/>
    <property type="match status" value="1"/>
</dbReference>
<keyword evidence="4 10" id="KW-0808">Transferase</keyword>
<comment type="catalytic activity">
    <reaction evidence="1">
        <text>ATP + protein L-histidine = ADP + protein N-phospho-L-histidine.</text>
        <dbReference type="EC" id="2.7.13.3"/>
    </reaction>
</comment>
<dbReference type="EMBL" id="CP073344">
    <property type="protein sequence ID" value="UTW03902.1"/>
    <property type="molecule type" value="Genomic_DNA"/>
</dbReference>
<dbReference type="InterPro" id="IPR003661">
    <property type="entry name" value="HisK_dim/P_dom"/>
</dbReference>
<evidence type="ECO:0000313" key="10">
    <source>
        <dbReference type="EMBL" id="UTW03902.1"/>
    </source>
</evidence>
<dbReference type="SMART" id="SM00387">
    <property type="entry name" value="HATPase_c"/>
    <property type="match status" value="1"/>
</dbReference>
<evidence type="ECO:0000256" key="1">
    <source>
        <dbReference type="ARBA" id="ARBA00000085"/>
    </source>
</evidence>
<dbReference type="PANTHER" id="PTHR45436">
    <property type="entry name" value="SENSOR HISTIDINE KINASE YKOH"/>
    <property type="match status" value="1"/>
</dbReference>
<dbReference type="SUPFAM" id="SSF103190">
    <property type="entry name" value="Sensory domain-like"/>
    <property type="match status" value="1"/>
</dbReference>
<dbReference type="EC" id="2.7.13.3" evidence="2"/>
<dbReference type="InterPro" id="IPR005467">
    <property type="entry name" value="His_kinase_dom"/>
</dbReference>
<evidence type="ECO:0000313" key="11">
    <source>
        <dbReference type="Proteomes" id="UP001059950"/>
    </source>
</evidence>
<dbReference type="Pfam" id="PF02518">
    <property type="entry name" value="HATPase_c"/>
    <property type="match status" value="1"/>
</dbReference>
<dbReference type="SMART" id="SM00388">
    <property type="entry name" value="HisKA"/>
    <property type="match status" value="1"/>
</dbReference>
<dbReference type="PANTHER" id="PTHR45436:SF10">
    <property type="entry name" value="HISTIDINE KINASE"/>
    <property type="match status" value="1"/>
</dbReference>
<dbReference type="Gene3D" id="3.30.450.20">
    <property type="entry name" value="PAS domain"/>
    <property type="match status" value="1"/>
</dbReference>
<evidence type="ECO:0000256" key="5">
    <source>
        <dbReference type="ARBA" id="ARBA00022692"/>
    </source>
</evidence>
<dbReference type="InterPro" id="IPR050428">
    <property type="entry name" value="TCS_sensor_his_kinase"/>
</dbReference>
<proteinExistence type="predicted"/>
<sequence length="481" mass="54512">MIKISFSLRAFFVFFIILGVLTWFFLDKATDKLSTAFQQSSETVLVDTANLLATSLEHQFRNQVLDTDEIALIFEESYKRQIQAQIYSLYKNAIDLEIYITNRQGIVIYDSTGQHEGEDFSAWRDVRLTLEGKYGARSSFRYEDKTSKTDEKIMVVAAPIQIEEDIVGVLSVVKPIKPLEQLLATESENLKTYILFALAAAMLIGYLVSRGFTASISRLVDYANNMALGERSNQPAFMDKRFDNLATAITHMRDQLDGKEYVEHYIHGLTHELKTPLTAVAAAAELLSEEMPADEQKRFINNICASNTRMQALVERMLDLARLENMTTLTEVNAFDLADIIGAKIRENDALIREYDLHIHFDKSEQLIVHGDKLLLQQAISNLLDNALENSPQGGHITIRYELKSNQHQIKTINEGQLDDFMIERAFERFFSLHSKNGARKSTGLGLSFVREIMHLHHGEVKLSNTVSGVCAEMSWPAELS</sequence>
<name>A0ABY5GXE2_9GAMM</name>
<keyword evidence="3" id="KW-0597">Phosphoprotein</keyword>
<evidence type="ECO:0000256" key="3">
    <source>
        <dbReference type="ARBA" id="ARBA00022553"/>
    </source>
</evidence>
<keyword evidence="8" id="KW-0472">Membrane</keyword>
<dbReference type="Gene3D" id="3.30.565.10">
    <property type="entry name" value="Histidine kinase-like ATPase, C-terminal domain"/>
    <property type="match status" value="1"/>
</dbReference>
<evidence type="ECO:0000256" key="8">
    <source>
        <dbReference type="SAM" id="Phobius"/>
    </source>
</evidence>
<keyword evidence="11" id="KW-1185">Reference proteome</keyword>
<dbReference type="Proteomes" id="UP001059950">
    <property type="component" value="Chromosome"/>
</dbReference>
<dbReference type="InterPro" id="IPR029151">
    <property type="entry name" value="Sensor-like_sf"/>
</dbReference>
<dbReference type="Gene3D" id="1.10.287.130">
    <property type="match status" value="1"/>
</dbReference>
<organism evidence="10 11">
    <name type="scientific">Amphritea atlantica</name>
    <dbReference type="NCBI Taxonomy" id="355243"/>
    <lineage>
        <taxon>Bacteria</taxon>
        <taxon>Pseudomonadati</taxon>
        <taxon>Pseudomonadota</taxon>
        <taxon>Gammaproteobacteria</taxon>
        <taxon>Oceanospirillales</taxon>
        <taxon>Oceanospirillaceae</taxon>
        <taxon>Amphritea</taxon>
    </lineage>
</organism>
<evidence type="ECO:0000256" key="7">
    <source>
        <dbReference type="ARBA" id="ARBA00022989"/>
    </source>
</evidence>
<protein>
    <recommendedName>
        <fullName evidence="2">histidine kinase</fullName>
        <ecNumber evidence="2">2.7.13.3</ecNumber>
    </recommendedName>
</protein>
<dbReference type="GO" id="GO:0004673">
    <property type="term" value="F:protein histidine kinase activity"/>
    <property type="evidence" value="ECO:0007669"/>
    <property type="project" value="UniProtKB-EC"/>
</dbReference>
<accession>A0ABY5GXE2</accession>
<dbReference type="SUPFAM" id="SSF47384">
    <property type="entry name" value="Homodimeric domain of signal transducing histidine kinase"/>
    <property type="match status" value="1"/>
</dbReference>
<dbReference type="PROSITE" id="PS50109">
    <property type="entry name" value="HIS_KIN"/>
    <property type="match status" value="1"/>
</dbReference>
<dbReference type="InterPro" id="IPR036097">
    <property type="entry name" value="HisK_dim/P_sf"/>
</dbReference>
<evidence type="ECO:0000256" key="2">
    <source>
        <dbReference type="ARBA" id="ARBA00012438"/>
    </source>
</evidence>
<feature type="domain" description="Histidine kinase" evidence="9">
    <location>
        <begin position="268"/>
        <end position="480"/>
    </location>
</feature>
<keyword evidence="7 8" id="KW-1133">Transmembrane helix</keyword>
<evidence type="ECO:0000259" key="9">
    <source>
        <dbReference type="PROSITE" id="PS50109"/>
    </source>
</evidence>
<dbReference type="InterPro" id="IPR003594">
    <property type="entry name" value="HATPase_dom"/>
</dbReference>
<evidence type="ECO:0000256" key="4">
    <source>
        <dbReference type="ARBA" id="ARBA00022679"/>
    </source>
</evidence>
<keyword evidence="5 8" id="KW-0812">Transmembrane</keyword>
<dbReference type="InterPro" id="IPR036890">
    <property type="entry name" value="HATPase_C_sf"/>
</dbReference>
<evidence type="ECO:0000256" key="6">
    <source>
        <dbReference type="ARBA" id="ARBA00022777"/>
    </source>
</evidence>
<dbReference type="Pfam" id="PF00512">
    <property type="entry name" value="HisKA"/>
    <property type="match status" value="1"/>
</dbReference>